<accession>B4CWG4</accession>
<dbReference type="Proteomes" id="UP000005824">
    <property type="component" value="Unassembled WGS sequence"/>
</dbReference>
<sequence length="44" mass="5046">MKFWHKAIPVFPAKDPAIAPTLIKIFRAAFPEDRELVKVVLTHC</sequence>
<protein>
    <submittedName>
        <fullName evidence="1">Uncharacterized protein</fullName>
    </submittedName>
</protein>
<gene>
    <name evidence="1" type="ORF">CfE428DRAFT_1001</name>
</gene>
<evidence type="ECO:0000313" key="1">
    <source>
        <dbReference type="EMBL" id="EDY21756.1"/>
    </source>
</evidence>
<reference evidence="1 2" key="1">
    <citation type="journal article" date="2011" name="J. Bacteriol.">
        <title>Genome sequence of Chthoniobacter flavus Ellin428, an aerobic heterotrophic soil bacterium.</title>
        <authorList>
            <person name="Kant R."/>
            <person name="van Passel M.W."/>
            <person name="Palva A."/>
            <person name="Lucas S."/>
            <person name="Lapidus A."/>
            <person name="Glavina Del Rio T."/>
            <person name="Dalin E."/>
            <person name="Tice H."/>
            <person name="Bruce D."/>
            <person name="Goodwin L."/>
            <person name="Pitluck S."/>
            <person name="Larimer F.W."/>
            <person name="Land M.L."/>
            <person name="Hauser L."/>
            <person name="Sangwan P."/>
            <person name="de Vos W.M."/>
            <person name="Janssen P.H."/>
            <person name="Smidt H."/>
        </authorList>
    </citation>
    <scope>NUCLEOTIDE SEQUENCE [LARGE SCALE GENOMIC DNA]</scope>
    <source>
        <strain evidence="1 2">Ellin428</strain>
    </source>
</reference>
<dbReference type="STRING" id="497964.CfE428DRAFT_1001"/>
<dbReference type="RefSeq" id="WP_006978328.1">
    <property type="nucleotide sequence ID" value="NZ_ABVL01000002.1"/>
</dbReference>
<proteinExistence type="predicted"/>
<comment type="caution">
    <text evidence="1">The sequence shown here is derived from an EMBL/GenBank/DDBJ whole genome shotgun (WGS) entry which is preliminary data.</text>
</comment>
<organism evidence="1 2">
    <name type="scientific">Chthoniobacter flavus Ellin428</name>
    <dbReference type="NCBI Taxonomy" id="497964"/>
    <lineage>
        <taxon>Bacteria</taxon>
        <taxon>Pseudomonadati</taxon>
        <taxon>Verrucomicrobiota</taxon>
        <taxon>Spartobacteria</taxon>
        <taxon>Chthoniobacterales</taxon>
        <taxon>Chthoniobacteraceae</taxon>
        <taxon>Chthoniobacter</taxon>
    </lineage>
</organism>
<dbReference type="EMBL" id="ABVL01000002">
    <property type="protein sequence ID" value="EDY21756.1"/>
    <property type="molecule type" value="Genomic_DNA"/>
</dbReference>
<evidence type="ECO:0000313" key="2">
    <source>
        <dbReference type="Proteomes" id="UP000005824"/>
    </source>
</evidence>
<name>B4CWG4_9BACT</name>
<dbReference type="InParanoid" id="B4CWG4"/>
<dbReference type="AlphaFoldDB" id="B4CWG4"/>
<keyword evidence="2" id="KW-1185">Reference proteome</keyword>